<name>A0A2I5HFV7_SALDZ</name>
<dbReference type="SUPFAM" id="SSF143744">
    <property type="entry name" value="GlcG-like"/>
    <property type="match status" value="1"/>
</dbReference>
<dbReference type="PANTHER" id="PTHR34309:SF10">
    <property type="entry name" value="SLR1406 PROTEIN"/>
    <property type="match status" value="1"/>
</dbReference>
<evidence type="ECO:0008006" key="4">
    <source>
        <dbReference type="Google" id="ProtNLM"/>
    </source>
</evidence>
<accession>A0A2I5HFV7</accession>
<protein>
    <recommendedName>
        <fullName evidence="4">Heme-binding protein</fullName>
    </recommendedName>
</protein>
<dbReference type="InterPro" id="IPR038084">
    <property type="entry name" value="PduO/GlcC-like_sf"/>
</dbReference>
<feature type="signal peptide" evidence="1">
    <location>
        <begin position="1"/>
        <end position="20"/>
    </location>
</feature>
<keyword evidence="1" id="KW-0732">Signal</keyword>
<dbReference type="InterPro" id="IPR052517">
    <property type="entry name" value="GlcG_carb_metab_protein"/>
</dbReference>
<gene>
    <name evidence="2" type="ORF">CNQ75_07955</name>
</gene>
<dbReference type="RefSeq" id="WP_100212423.1">
    <property type="nucleotide sequence ID" value="NZ_CP023345.1"/>
</dbReference>
<feature type="chain" id="PRO_5014377140" description="Heme-binding protein" evidence="1">
    <location>
        <begin position="21"/>
        <end position="159"/>
    </location>
</feature>
<dbReference type="Proteomes" id="UP000230639">
    <property type="component" value="Chromosome"/>
</dbReference>
<dbReference type="Pfam" id="PF03928">
    <property type="entry name" value="HbpS-like"/>
    <property type="match status" value="1"/>
</dbReference>
<evidence type="ECO:0000256" key="1">
    <source>
        <dbReference type="SAM" id="SignalP"/>
    </source>
</evidence>
<evidence type="ECO:0000313" key="2">
    <source>
        <dbReference type="EMBL" id="ATW54465.1"/>
    </source>
</evidence>
<dbReference type="AlphaFoldDB" id="A0A2I5HFV7"/>
<sequence length="159" mass="16471">MTKYTVLSGVLASMFFTASAAPLSQPNISLLQANKLTQAAITACQQKGYNVSVTVVDRSGITLTMQRMDNAGPHTVDASYRKAWTALSTRTPTGKVMENAQNNSGAQHLSDISGFLLLAGGVPVKSGDNVIGAIGVGGAPGGNLDESCALEAIEKTKDK</sequence>
<reference evidence="2 3" key="1">
    <citation type="submission" date="2017-09" db="EMBL/GenBank/DDBJ databases">
        <title>Complete genome of Salmonella enterica subsp. diarizonae isolated from stool of a patient with bacterial enteropathy.</title>
        <authorList>
            <person name="Zhou J."/>
            <person name="Chen Q."/>
            <person name="Guo L."/>
            <person name="Fan J."/>
        </authorList>
    </citation>
    <scope>NUCLEOTIDE SEQUENCE [LARGE SCALE GENOMIC DNA]</scope>
    <source>
        <strain evidence="2 3">HZS154</strain>
    </source>
</reference>
<dbReference type="Gene3D" id="3.30.450.150">
    <property type="entry name" value="Haem-degrading domain"/>
    <property type="match status" value="1"/>
</dbReference>
<dbReference type="PANTHER" id="PTHR34309">
    <property type="entry name" value="SLR1406 PROTEIN"/>
    <property type="match status" value="1"/>
</dbReference>
<dbReference type="EMBL" id="CP023345">
    <property type="protein sequence ID" value="ATW54465.1"/>
    <property type="molecule type" value="Genomic_DNA"/>
</dbReference>
<evidence type="ECO:0000313" key="3">
    <source>
        <dbReference type="Proteomes" id="UP000230639"/>
    </source>
</evidence>
<proteinExistence type="predicted"/>
<dbReference type="InterPro" id="IPR005624">
    <property type="entry name" value="PduO/GlcC-like"/>
</dbReference>
<organism evidence="2 3">
    <name type="scientific">Salmonella diarizonae</name>
    <dbReference type="NCBI Taxonomy" id="59204"/>
    <lineage>
        <taxon>Bacteria</taxon>
        <taxon>Pseudomonadati</taxon>
        <taxon>Pseudomonadota</taxon>
        <taxon>Gammaproteobacteria</taxon>
        <taxon>Enterobacterales</taxon>
        <taxon>Enterobacteriaceae</taxon>
        <taxon>Salmonella</taxon>
    </lineage>
</organism>